<keyword evidence="7" id="KW-1185">Reference proteome</keyword>
<feature type="domain" description="HMG box" evidence="5">
    <location>
        <begin position="120"/>
        <end position="186"/>
    </location>
</feature>
<dbReference type="GeneID" id="54489945"/>
<dbReference type="InterPro" id="IPR051965">
    <property type="entry name" value="ChromReg_NeuronalGeneExpr"/>
</dbReference>
<evidence type="ECO:0000256" key="3">
    <source>
        <dbReference type="PROSITE-ProRule" id="PRU00267"/>
    </source>
</evidence>
<feature type="DNA-binding region" description="HMG box" evidence="3">
    <location>
        <begin position="120"/>
        <end position="186"/>
    </location>
</feature>
<feature type="compositionally biased region" description="Low complexity" evidence="4">
    <location>
        <begin position="309"/>
        <end position="328"/>
    </location>
</feature>
<evidence type="ECO:0000256" key="1">
    <source>
        <dbReference type="ARBA" id="ARBA00023125"/>
    </source>
</evidence>
<dbReference type="InterPro" id="IPR036910">
    <property type="entry name" value="HMG_box_dom_sf"/>
</dbReference>
<organism evidence="6 7">
    <name type="scientific">Pseudovirgaria hyperparasitica</name>
    <dbReference type="NCBI Taxonomy" id="470096"/>
    <lineage>
        <taxon>Eukaryota</taxon>
        <taxon>Fungi</taxon>
        <taxon>Dikarya</taxon>
        <taxon>Ascomycota</taxon>
        <taxon>Pezizomycotina</taxon>
        <taxon>Dothideomycetes</taxon>
        <taxon>Dothideomycetes incertae sedis</taxon>
        <taxon>Acrospermales</taxon>
        <taxon>Acrospermaceae</taxon>
        <taxon>Pseudovirgaria</taxon>
    </lineage>
</organism>
<dbReference type="Pfam" id="PF00505">
    <property type="entry name" value="HMG_box"/>
    <property type="match status" value="1"/>
</dbReference>
<dbReference type="SMART" id="SM00398">
    <property type="entry name" value="HMG"/>
    <property type="match status" value="1"/>
</dbReference>
<feature type="compositionally biased region" description="Polar residues" evidence="4">
    <location>
        <begin position="257"/>
        <end position="266"/>
    </location>
</feature>
<feature type="compositionally biased region" description="Basic and acidic residues" evidence="4">
    <location>
        <begin position="329"/>
        <end position="339"/>
    </location>
</feature>
<evidence type="ECO:0000256" key="4">
    <source>
        <dbReference type="SAM" id="MobiDB-lite"/>
    </source>
</evidence>
<evidence type="ECO:0000313" key="6">
    <source>
        <dbReference type="EMBL" id="KAF2759323.1"/>
    </source>
</evidence>
<feature type="region of interest" description="Disordered" evidence="4">
    <location>
        <begin position="69"/>
        <end position="125"/>
    </location>
</feature>
<evidence type="ECO:0000256" key="2">
    <source>
        <dbReference type="ARBA" id="ARBA00023242"/>
    </source>
</evidence>
<name>A0A6A6W9H4_9PEZI</name>
<protein>
    <recommendedName>
        <fullName evidence="5">HMG box domain-containing protein</fullName>
    </recommendedName>
</protein>
<keyword evidence="1 3" id="KW-0238">DNA-binding</keyword>
<reference evidence="6" key="1">
    <citation type="journal article" date="2020" name="Stud. Mycol.">
        <title>101 Dothideomycetes genomes: a test case for predicting lifestyles and emergence of pathogens.</title>
        <authorList>
            <person name="Haridas S."/>
            <person name="Albert R."/>
            <person name="Binder M."/>
            <person name="Bloem J."/>
            <person name="Labutti K."/>
            <person name="Salamov A."/>
            <person name="Andreopoulos B."/>
            <person name="Baker S."/>
            <person name="Barry K."/>
            <person name="Bills G."/>
            <person name="Bluhm B."/>
            <person name="Cannon C."/>
            <person name="Castanera R."/>
            <person name="Culley D."/>
            <person name="Daum C."/>
            <person name="Ezra D."/>
            <person name="Gonzalez J."/>
            <person name="Henrissat B."/>
            <person name="Kuo A."/>
            <person name="Liang C."/>
            <person name="Lipzen A."/>
            <person name="Lutzoni F."/>
            <person name="Magnuson J."/>
            <person name="Mondo S."/>
            <person name="Nolan M."/>
            <person name="Ohm R."/>
            <person name="Pangilinan J."/>
            <person name="Park H.-J."/>
            <person name="Ramirez L."/>
            <person name="Alfaro M."/>
            <person name="Sun H."/>
            <person name="Tritt A."/>
            <person name="Yoshinaga Y."/>
            <person name="Zwiers L.-H."/>
            <person name="Turgeon B."/>
            <person name="Goodwin S."/>
            <person name="Spatafora J."/>
            <person name="Crous P."/>
            <person name="Grigoriev I."/>
        </authorList>
    </citation>
    <scope>NUCLEOTIDE SEQUENCE</scope>
    <source>
        <strain evidence="6">CBS 121739</strain>
    </source>
</reference>
<dbReference type="EMBL" id="ML996570">
    <property type="protein sequence ID" value="KAF2759323.1"/>
    <property type="molecule type" value="Genomic_DNA"/>
</dbReference>
<dbReference type="Proteomes" id="UP000799437">
    <property type="component" value="Unassembled WGS sequence"/>
</dbReference>
<evidence type="ECO:0000259" key="5">
    <source>
        <dbReference type="PROSITE" id="PS50118"/>
    </source>
</evidence>
<feature type="region of interest" description="Disordered" evidence="4">
    <location>
        <begin position="205"/>
        <end position="366"/>
    </location>
</feature>
<dbReference type="GO" id="GO:0005634">
    <property type="term" value="C:nucleus"/>
    <property type="evidence" value="ECO:0007669"/>
    <property type="project" value="UniProtKB-UniRule"/>
</dbReference>
<dbReference type="GO" id="GO:0003677">
    <property type="term" value="F:DNA binding"/>
    <property type="evidence" value="ECO:0007669"/>
    <property type="project" value="UniProtKB-UniRule"/>
</dbReference>
<feature type="compositionally biased region" description="Polar residues" evidence="4">
    <location>
        <begin position="220"/>
        <end position="233"/>
    </location>
</feature>
<dbReference type="PANTHER" id="PTHR46040">
    <property type="entry name" value="HIGH MOBILITY GROUP PROTEIN 2"/>
    <property type="match status" value="1"/>
</dbReference>
<gene>
    <name evidence="6" type="ORF">EJ05DRAFT_527525</name>
</gene>
<dbReference type="SUPFAM" id="SSF47769">
    <property type="entry name" value="SAM/Pointed domain"/>
    <property type="match status" value="1"/>
</dbReference>
<dbReference type="PANTHER" id="PTHR46040:SF3">
    <property type="entry name" value="HIGH MOBILITY GROUP PROTEIN 2"/>
    <property type="match status" value="1"/>
</dbReference>
<dbReference type="SUPFAM" id="SSF47095">
    <property type="entry name" value="HMG-box"/>
    <property type="match status" value="1"/>
</dbReference>
<keyword evidence="2 3" id="KW-0539">Nucleus</keyword>
<dbReference type="Pfam" id="PF00536">
    <property type="entry name" value="SAM_1"/>
    <property type="match status" value="1"/>
</dbReference>
<sequence length="411" mass="45661">MTGLRDRLDQLGLSAYFEELVAEGFDTWETILDITESDLNALGFKLGHRRKLQRAIAETRPHYPDRVLPLKYGGGGDGGYRSDDSSEMRSVKRGEASSNAAATSTKRKYRRHPKADEHAPERPPSAYVIFSNQMREELKGQELTFTEIAKVVGERWQVLSPDAREGYEREANTAKEKYYAELAEYKKTPQYAEYQEYLKEFKAKHATTQSEGKRSKLETETSNGSTSNNQTADSMHRTRTTTNNHTDAVATNHRRSGSSPPHTYNRQAPPPHISNTTSPGSYFPPIHQVPEYSPISSTPSHMKDTQRGTPASQSFPSTSSGTPPSTGLSHRELPRRSFRDSPSLPPLTHEETTLSSDGGSIVSMPSHVENATNSATCVNTSAYRRAVPVDSDAASKFATRSFIDRSLVTSR</sequence>
<dbReference type="PROSITE" id="PS50118">
    <property type="entry name" value="HMG_BOX_2"/>
    <property type="match status" value="1"/>
</dbReference>
<dbReference type="Gene3D" id="1.10.30.10">
    <property type="entry name" value="High mobility group box domain"/>
    <property type="match status" value="1"/>
</dbReference>
<feature type="compositionally biased region" description="Basic and acidic residues" evidence="4">
    <location>
        <begin position="80"/>
        <end position="95"/>
    </location>
</feature>
<dbReference type="AlphaFoldDB" id="A0A6A6W9H4"/>
<evidence type="ECO:0000313" key="7">
    <source>
        <dbReference type="Proteomes" id="UP000799437"/>
    </source>
</evidence>
<accession>A0A6A6W9H4</accession>
<dbReference type="InterPro" id="IPR009071">
    <property type="entry name" value="HMG_box_dom"/>
</dbReference>
<dbReference type="GO" id="GO:0010468">
    <property type="term" value="P:regulation of gene expression"/>
    <property type="evidence" value="ECO:0007669"/>
    <property type="project" value="TreeGrafter"/>
</dbReference>
<dbReference type="RefSeq" id="XP_033601774.1">
    <property type="nucleotide sequence ID" value="XM_033748891.1"/>
</dbReference>
<dbReference type="InterPro" id="IPR013761">
    <property type="entry name" value="SAM/pointed_sf"/>
</dbReference>
<dbReference type="OrthoDB" id="1919336at2759"/>
<dbReference type="Gene3D" id="1.10.150.50">
    <property type="entry name" value="Transcription Factor, Ets-1"/>
    <property type="match status" value="1"/>
</dbReference>
<dbReference type="InterPro" id="IPR001660">
    <property type="entry name" value="SAM"/>
</dbReference>
<proteinExistence type="predicted"/>